<reference evidence="2 3" key="1">
    <citation type="submission" date="2024-02" db="EMBL/GenBank/DDBJ databases">
        <authorList>
            <person name="Chen Y."/>
            <person name="Shah S."/>
            <person name="Dougan E. K."/>
            <person name="Thang M."/>
            <person name="Chan C."/>
        </authorList>
    </citation>
    <scope>NUCLEOTIDE SEQUENCE [LARGE SCALE GENOMIC DNA]</scope>
</reference>
<keyword evidence="3" id="KW-1185">Reference proteome</keyword>
<sequence>MAAASFCSGVLSYGAGGFALPLLHVLELFLMGLFDQELHEVFLPGLGVKAQLLDKARSSGESAGSCTVKRRDLHKQGTLAHSSSGSSTSSRAWSGTSGSAGPDSVGWASSRGRYILPACAPSTSTKTGGIEALESSSLTYFED</sequence>
<feature type="compositionally biased region" description="Low complexity" evidence="1">
    <location>
        <begin position="77"/>
        <end position="101"/>
    </location>
</feature>
<proteinExistence type="predicted"/>
<protein>
    <recommendedName>
        <fullName evidence="4">Secreted protein</fullName>
    </recommendedName>
</protein>
<dbReference type="EMBL" id="CAXAMN010021584">
    <property type="protein sequence ID" value="CAK9061142.1"/>
    <property type="molecule type" value="Genomic_DNA"/>
</dbReference>
<dbReference type="Proteomes" id="UP001642484">
    <property type="component" value="Unassembled WGS sequence"/>
</dbReference>
<gene>
    <name evidence="2" type="ORF">CCMP2556_LOCUS30070</name>
</gene>
<feature type="region of interest" description="Disordered" evidence="1">
    <location>
        <begin position="58"/>
        <end position="105"/>
    </location>
</feature>
<evidence type="ECO:0000313" key="2">
    <source>
        <dbReference type="EMBL" id="CAK9061142.1"/>
    </source>
</evidence>
<evidence type="ECO:0000313" key="3">
    <source>
        <dbReference type="Proteomes" id="UP001642484"/>
    </source>
</evidence>
<name>A0ABP0NE52_9DINO</name>
<organism evidence="2 3">
    <name type="scientific">Durusdinium trenchii</name>
    <dbReference type="NCBI Taxonomy" id="1381693"/>
    <lineage>
        <taxon>Eukaryota</taxon>
        <taxon>Sar</taxon>
        <taxon>Alveolata</taxon>
        <taxon>Dinophyceae</taxon>
        <taxon>Suessiales</taxon>
        <taxon>Symbiodiniaceae</taxon>
        <taxon>Durusdinium</taxon>
    </lineage>
</organism>
<accession>A0ABP0NE52</accession>
<evidence type="ECO:0008006" key="4">
    <source>
        <dbReference type="Google" id="ProtNLM"/>
    </source>
</evidence>
<evidence type="ECO:0000256" key="1">
    <source>
        <dbReference type="SAM" id="MobiDB-lite"/>
    </source>
</evidence>
<comment type="caution">
    <text evidence="2">The sequence shown here is derived from an EMBL/GenBank/DDBJ whole genome shotgun (WGS) entry which is preliminary data.</text>
</comment>